<dbReference type="InterPro" id="IPR005532">
    <property type="entry name" value="SUMF_dom"/>
</dbReference>
<keyword evidence="3" id="KW-1185">Reference proteome</keyword>
<dbReference type="AlphaFoldDB" id="A0A7W4KFB3"/>
<dbReference type="InterPro" id="IPR042095">
    <property type="entry name" value="SUMF_sf"/>
</dbReference>
<evidence type="ECO:0000313" key="2">
    <source>
        <dbReference type="EMBL" id="MBB2205892.1"/>
    </source>
</evidence>
<evidence type="ECO:0000259" key="1">
    <source>
        <dbReference type="Pfam" id="PF03781"/>
    </source>
</evidence>
<organism evidence="2 3">
    <name type="scientific">Gluconacetobacter takamatsuzukensis</name>
    <dbReference type="NCBI Taxonomy" id="1286190"/>
    <lineage>
        <taxon>Bacteria</taxon>
        <taxon>Pseudomonadati</taxon>
        <taxon>Pseudomonadota</taxon>
        <taxon>Alphaproteobacteria</taxon>
        <taxon>Acetobacterales</taxon>
        <taxon>Acetobacteraceae</taxon>
        <taxon>Gluconacetobacter</taxon>
    </lineage>
</organism>
<protein>
    <submittedName>
        <fullName evidence="2">Formylglycine-generating enzyme family protein</fullName>
    </submittedName>
</protein>
<dbReference type="SUPFAM" id="SSF56436">
    <property type="entry name" value="C-type lectin-like"/>
    <property type="match status" value="1"/>
</dbReference>
<name>A0A7W4KFB3_9PROT</name>
<dbReference type="PANTHER" id="PTHR23150:SF19">
    <property type="entry name" value="FORMYLGLYCINE-GENERATING ENZYME"/>
    <property type="match status" value="1"/>
</dbReference>
<comment type="caution">
    <text evidence="2">The sequence shown here is derived from an EMBL/GenBank/DDBJ whole genome shotgun (WGS) entry which is preliminary data.</text>
</comment>
<dbReference type="RefSeq" id="WP_182950437.1">
    <property type="nucleotide sequence ID" value="NZ_JABEQK010000010.1"/>
</dbReference>
<dbReference type="Gene3D" id="3.90.1580.10">
    <property type="entry name" value="paralog of FGE (formylglycine-generating enzyme)"/>
    <property type="match status" value="1"/>
</dbReference>
<dbReference type="Pfam" id="PF03781">
    <property type="entry name" value="FGE-sulfatase"/>
    <property type="match status" value="1"/>
</dbReference>
<evidence type="ECO:0000313" key="3">
    <source>
        <dbReference type="Proteomes" id="UP000540556"/>
    </source>
</evidence>
<sequence>MRAGHCTVTDKLRPVELSACCVPSRLRAERLLSSRLHAQARPKAVRGATDGMVALAGGAFRMGTDDRSGFPADGEGPVRVVEVDPFLIDATAVTNAAFTHFVLATGYRTEAEMLGWSFVFAGDLPPALAASARRADATPWWCRVDGAHWRQPQGPGSTIEDRGTCPVVHVSWNDAQAYAEWAGKRLPTEAEWEYAARGGLDQAMYPWGSELTPGGTHMCNIWQGQFPTLNLAQDGYVGICPVKAFPPNGFGLYEMSGNVWEWCADWFSPDHHRHATSRNPVGPMDGWARVMRGGSYLCHESYCNRYRVAARTKQTPDSASSNVGFRCVRDMR</sequence>
<gene>
    <name evidence="2" type="ORF">HLH27_12830</name>
</gene>
<feature type="domain" description="Sulfatase-modifying factor enzyme-like" evidence="1">
    <location>
        <begin position="50"/>
        <end position="329"/>
    </location>
</feature>
<dbReference type="Proteomes" id="UP000540556">
    <property type="component" value="Unassembled WGS sequence"/>
</dbReference>
<dbReference type="InterPro" id="IPR016187">
    <property type="entry name" value="CTDL_fold"/>
</dbReference>
<dbReference type="GO" id="GO:0120147">
    <property type="term" value="F:formylglycine-generating oxidase activity"/>
    <property type="evidence" value="ECO:0007669"/>
    <property type="project" value="TreeGrafter"/>
</dbReference>
<dbReference type="EMBL" id="JABEQK010000010">
    <property type="protein sequence ID" value="MBB2205892.1"/>
    <property type="molecule type" value="Genomic_DNA"/>
</dbReference>
<dbReference type="PANTHER" id="PTHR23150">
    <property type="entry name" value="SULFATASE MODIFYING FACTOR 1, 2"/>
    <property type="match status" value="1"/>
</dbReference>
<dbReference type="InterPro" id="IPR051043">
    <property type="entry name" value="Sulfatase_Mod_Factor_Kinase"/>
</dbReference>
<reference evidence="2 3" key="1">
    <citation type="submission" date="2020-04" db="EMBL/GenBank/DDBJ databases">
        <title>Description of novel Gluconacetobacter.</title>
        <authorList>
            <person name="Sombolestani A."/>
        </authorList>
    </citation>
    <scope>NUCLEOTIDE SEQUENCE [LARGE SCALE GENOMIC DNA]</scope>
    <source>
        <strain evidence="2 3">LMG 27800</strain>
    </source>
</reference>
<accession>A0A7W4KFB3</accession>
<proteinExistence type="predicted"/>